<dbReference type="Pfam" id="PF13966">
    <property type="entry name" value="zf-RVT"/>
    <property type="match status" value="1"/>
</dbReference>
<dbReference type="AlphaFoldDB" id="A0A2K3P0R6"/>
<evidence type="ECO:0000313" key="4">
    <source>
        <dbReference type="Proteomes" id="UP000236291"/>
    </source>
</evidence>
<dbReference type="InterPro" id="IPR026960">
    <property type="entry name" value="RVT-Znf"/>
</dbReference>
<dbReference type="EMBL" id="ASHM01002785">
    <property type="protein sequence ID" value="PNY08871.1"/>
    <property type="molecule type" value="Genomic_DNA"/>
</dbReference>
<name>A0A2K3P0R6_TRIPR</name>
<evidence type="ECO:0000256" key="1">
    <source>
        <dbReference type="SAM" id="MobiDB-lite"/>
    </source>
</evidence>
<evidence type="ECO:0000259" key="2">
    <source>
        <dbReference type="Pfam" id="PF13966"/>
    </source>
</evidence>
<comment type="caution">
    <text evidence="3">The sequence shown here is derived from an EMBL/GenBank/DDBJ whole genome shotgun (WGS) entry which is preliminary data.</text>
</comment>
<accession>A0A2K3P0R6</accession>
<dbReference type="Proteomes" id="UP000236291">
    <property type="component" value="Unassembled WGS sequence"/>
</dbReference>
<reference evidence="3 4" key="1">
    <citation type="journal article" date="2014" name="Am. J. Bot.">
        <title>Genome assembly and annotation for red clover (Trifolium pratense; Fabaceae).</title>
        <authorList>
            <person name="Istvanek J."/>
            <person name="Jaros M."/>
            <person name="Krenek A."/>
            <person name="Repkova J."/>
        </authorList>
    </citation>
    <scope>NUCLEOTIDE SEQUENCE [LARGE SCALE GENOMIC DNA]</scope>
    <source>
        <strain evidence="4">cv. Tatra</strain>
        <tissue evidence="3">Young leaves</tissue>
    </source>
</reference>
<protein>
    <submittedName>
        <fullName evidence="3">Pentatricopeptide repeat-containing protein</fullName>
    </submittedName>
</protein>
<reference evidence="3 4" key="2">
    <citation type="journal article" date="2017" name="Front. Plant Sci.">
        <title>Gene Classification and Mining of Molecular Markers Useful in Red Clover (Trifolium pratense) Breeding.</title>
        <authorList>
            <person name="Istvanek J."/>
            <person name="Dluhosova J."/>
            <person name="Dluhos P."/>
            <person name="Patkova L."/>
            <person name="Nedelnik J."/>
            <person name="Repkova J."/>
        </authorList>
    </citation>
    <scope>NUCLEOTIDE SEQUENCE [LARGE SCALE GENOMIC DNA]</scope>
    <source>
        <strain evidence="4">cv. Tatra</strain>
        <tissue evidence="3">Young leaves</tissue>
    </source>
</reference>
<feature type="region of interest" description="Disordered" evidence="1">
    <location>
        <begin position="190"/>
        <end position="212"/>
    </location>
</feature>
<gene>
    <name evidence="3" type="ORF">L195_g005408</name>
</gene>
<proteinExistence type="predicted"/>
<feature type="domain" description="Reverse transcriptase zinc-binding" evidence="2">
    <location>
        <begin position="273"/>
        <end position="343"/>
    </location>
</feature>
<organism evidence="3 4">
    <name type="scientific">Trifolium pratense</name>
    <name type="common">Red clover</name>
    <dbReference type="NCBI Taxonomy" id="57577"/>
    <lineage>
        <taxon>Eukaryota</taxon>
        <taxon>Viridiplantae</taxon>
        <taxon>Streptophyta</taxon>
        <taxon>Embryophyta</taxon>
        <taxon>Tracheophyta</taxon>
        <taxon>Spermatophyta</taxon>
        <taxon>Magnoliopsida</taxon>
        <taxon>eudicotyledons</taxon>
        <taxon>Gunneridae</taxon>
        <taxon>Pentapetalae</taxon>
        <taxon>rosids</taxon>
        <taxon>fabids</taxon>
        <taxon>Fabales</taxon>
        <taxon>Fabaceae</taxon>
        <taxon>Papilionoideae</taxon>
        <taxon>50 kb inversion clade</taxon>
        <taxon>NPAAA clade</taxon>
        <taxon>Hologalegina</taxon>
        <taxon>IRL clade</taxon>
        <taxon>Trifolieae</taxon>
        <taxon>Trifolium</taxon>
    </lineage>
</organism>
<sequence length="497" mass="55483">MSCDRHSGFHLFEKMVVANASFVGRYERIFSRIGYPADNLLCRSASGSGAAGTLRAVVDGKGPLKNRLATLWKPSQQVTISAIDENRFMFQFYHYWDMERVFHGGTPTPFRIHERADRCVDRAESGYLGGGNSVYMWLRGGPNDTIGGRNAGAMLMLRMALAFFMEDAKVGNIHNNESMKQWVPITFKEKDSQQPAAMNSGSQCEDKQSQNSKNAGLEVIPLRLEGGTEDTEASNGDVWMLEAFSSKVTKDSEDITLMHNNHLFSVTDAQRNDMKLKETGIWCAKIPPKIKNLLWRIGRNCLPTQERLASHGVMCPVNCAGCDEGIEDNIHMFFQCTQSSICWQRVECVKDGGAVLIPIDRLGTILQLLEEMTTLHETSAMEDIANPELALLPFKPVAMKKVQPLLKTPQPKIVLQWRAYEDAGNSILDEPCPLGLSLKKGLSLSELDDMDSRVRNTLDVDRGIRNKPNIDGNMVFARKNCLDPANRNGQANYKFGL</sequence>
<feature type="compositionally biased region" description="Polar residues" evidence="1">
    <location>
        <begin position="193"/>
        <end position="212"/>
    </location>
</feature>
<evidence type="ECO:0000313" key="3">
    <source>
        <dbReference type="EMBL" id="PNY08871.1"/>
    </source>
</evidence>